<feature type="region of interest" description="Disordered" evidence="1">
    <location>
        <begin position="321"/>
        <end position="342"/>
    </location>
</feature>
<organism evidence="3 4">
    <name type="scientific">Mycolicibacterium gilvum</name>
    <dbReference type="NCBI Taxonomy" id="1804"/>
    <lineage>
        <taxon>Bacteria</taxon>
        <taxon>Bacillati</taxon>
        <taxon>Actinomycetota</taxon>
        <taxon>Actinomycetes</taxon>
        <taxon>Mycobacteriales</taxon>
        <taxon>Mycobacteriaceae</taxon>
        <taxon>Mycolicibacterium</taxon>
    </lineage>
</organism>
<dbReference type="InterPro" id="IPR018712">
    <property type="entry name" value="Tle1-like_cat"/>
</dbReference>
<dbReference type="Pfam" id="PF09994">
    <property type="entry name" value="T6SS_Tle1-like_cat"/>
    <property type="match status" value="1"/>
</dbReference>
<protein>
    <submittedName>
        <fullName evidence="3">Uncharacterized conserved protein (DUF2235)</fullName>
    </submittedName>
</protein>
<dbReference type="AlphaFoldDB" id="A0A378SGA5"/>
<proteinExistence type="predicted"/>
<sequence length="342" mass="35830">MKNIALCFDRDRDGVAESTNASVSAVLLQRSADQIVWSPTCPGHRRGAFGAGHTALDAARAAVAGAYGFLVDEWAPGDRLFLFGAGRGAVSAYALARLLGTVGVLNGDVPGWTTDDFREYALSTYALPRTPRDAADWRRIAGVVAGLSDRDDVAVEVAFLGLWDCVAPAGFARAGAVGRLPTVRSARHAVAIDGGYPHPGPQLLGGAAGGGVEEVWFRGTHGDITGGRGARPWLAGVALDWVLDGAVRAGAALRQCPERYATRGADALAGGVPAVTFRKVPEEATVHASVQCFLRAHPSYWRRLPSRVVWADPDWDARSERLVPGSAAPPPAAEIPALVAAS</sequence>
<evidence type="ECO:0000313" key="4">
    <source>
        <dbReference type="Proteomes" id="UP000254291"/>
    </source>
</evidence>
<dbReference type="EMBL" id="UGQM01000001">
    <property type="protein sequence ID" value="STZ41882.1"/>
    <property type="molecule type" value="Genomic_DNA"/>
</dbReference>
<name>A0A378SGA5_9MYCO</name>
<dbReference type="PANTHER" id="PTHR33840">
    <property type="match status" value="1"/>
</dbReference>
<accession>A0A378SGA5</accession>
<gene>
    <name evidence="3" type="ORF">NCTC10742_01089</name>
</gene>
<dbReference type="RefSeq" id="WP_013472754.1">
    <property type="nucleotide sequence ID" value="NZ_JACKST010000060.1"/>
</dbReference>
<dbReference type="PANTHER" id="PTHR33840:SF1">
    <property type="entry name" value="TLE1 PHOSPHOLIPASE DOMAIN-CONTAINING PROTEIN"/>
    <property type="match status" value="1"/>
</dbReference>
<feature type="domain" description="T6SS Phospholipase effector Tle1-like catalytic" evidence="2">
    <location>
        <begin position="60"/>
        <end position="244"/>
    </location>
</feature>
<evidence type="ECO:0000259" key="2">
    <source>
        <dbReference type="Pfam" id="PF09994"/>
    </source>
</evidence>
<evidence type="ECO:0000313" key="3">
    <source>
        <dbReference type="EMBL" id="STZ41882.1"/>
    </source>
</evidence>
<dbReference type="Proteomes" id="UP000254291">
    <property type="component" value="Unassembled WGS sequence"/>
</dbReference>
<reference evidence="3 4" key="1">
    <citation type="submission" date="2018-06" db="EMBL/GenBank/DDBJ databases">
        <authorList>
            <consortium name="Pathogen Informatics"/>
            <person name="Doyle S."/>
        </authorList>
    </citation>
    <scope>NUCLEOTIDE SEQUENCE [LARGE SCALE GENOMIC DNA]</scope>
    <source>
        <strain evidence="3 4">NCTC10742</strain>
    </source>
</reference>
<evidence type="ECO:0000256" key="1">
    <source>
        <dbReference type="SAM" id="MobiDB-lite"/>
    </source>
</evidence>